<name>A0A0D2JQZ8_9BACT</name>
<dbReference type="AlphaFoldDB" id="A0A0D2JQZ8"/>
<evidence type="ECO:0000313" key="2">
    <source>
        <dbReference type="Proteomes" id="UP000032233"/>
    </source>
</evidence>
<proteinExistence type="predicted"/>
<organism evidence="1 2">
    <name type="scientific">Dethiosulfatarculus sandiegensis</name>
    <dbReference type="NCBI Taxonomy" id="1429043"/>
    <lineage>
        <taxon>Bacteria</taxon>
        <taxon>Pseudomonadati</taxon>
        <taxon>Thermodesulfobacteriota</taxon>
        <taxon>Desulfarculia</taxon>
        <taxon>Desulfarculales</taxon>
        <taxon>Desulfarculaceae</taxon>
        <taxon>Dethiosulfatarculus</taxon>
    </lineage>
</organism>
<keyword evidence="2" id="KW-1185">Reference proteome</keyword>
<dbReference type="EMBL" id="AZAC01000038">
    <property type="protein sequence ID" value="KIX11915.1"/>
    <property type="molecule type" value="Genomic_DNA"/>
</dbReference>
<sequence length="113" mass="12552">MFCSKMPAASPHTAKTARVLNLKTTGRGYRGLDYFVELLRGHCTRWVGLVGLVNPEVKWSIKSFLKRQCTGQAFVGQGKPGQSFGCNYSKTLYLAQVLKTGESRLKVRIEVPS</sequence>
<protein>
    <submittedName>
        <fullName evidence="1">Uncharacterized protein</fullName>
    </submittedName>
</protein>
<dbReference type="InParanoid" id="A0A0D2JQZ8"/>
<dbReference type="Proteomes" id="UP000032233">
    <property type="component" value="Unassembled WGS sequence"/>
</dbReference>
<evidence type="ECO:0000313" key="1">
    <source>
        <dbReference type="EMBL" id="KIX11915.1"/>
    </source>
</evidence>
<comment type="caution">
    <text evidence="1">The sequence shown here is derived from an EMBL/GenBank/DDBJ whole genome shotgun (WGS) entry which is preliminary data.</text>
</comment>
<accession>A0A0D2JQZ8</accession>
<gene>
    <name evidence="1" type="ORF">X474_22010</name>
</gene>
<reference evidence="1 2" key="1">
    <citation type="submission" date="2013-11" db="EMBL/GenBank/DDBJ databases">
        <title>Metagenomic analysis of a methanogenic consortium involved in long chain n-alkane degradation.</title>
        <authorList>
            <person name="Davidova I.A."/>
            <person name="Callaghan A.V."/>
            <person name="Wawrik B."/>
            <person name="Pruitt S."/>
            <person name="Marks C."/>
            <person name="Duncan K.E."/>
            <person name="Suflita J.M."/>
        </authorList>
    </citation>
    <scope>NUCLEOTIDE SEQUENCE [LARGE SCALE GENOMIC DNA]</scope>
    <source>
        <strain evidence="1 2">SPR</strain>
    </source>
</reference>